<feature type="compositionally biased region" description="Basic residues" evidence="7">
    <location>
        <begin position="1031"/>
        <end position="1041"/>
    </location>
</feature>
<dbReference type="Gene3D" id="3.20.90.10">
    <property type="entry name" value="Tubby Protein, Chain A"/>
    <property type="match status" value="2"/>
</dbReference>
<feature type="compositionally biased region" description="Polar residues" evidence="7">
    <location>
        <begin position="910"/>
        <end position="919"/>
    </location>
</feature>
<feature type="region of interest" description="Disordered" evidence="7">
    <location>
        <begin position="593"/>
        <end position="624"/>
    </location>
</feature>
<gene>
    <name evidence="9" type="ORF">OFUS_LOCUS22742</name>
</gene>
<dbReference type="PROSITE" id="PS50225">
    <property type="entry name" value="SOCS"/>
    <property type="match status" value="1"/>
</dbReference>
<dbReference type="AlphaFoldDB" id="A0A8S4Q116"/>
<dbReference type="InterPro" id="IPR001680">
    <property type="entry name" value="WD40_rpt"/>
</dbReference>
<accession>A0A8S4Q116</accession>
<dbReference type="InterPro" id="IPR015943">
    <property type="entry name" value="WD40/YVTN_repeat-like_dom_sf"/>
</dbReference>
<dbReference type="Proteomes" id="UP000749559">
    <property type="component" value="Unassembled WGS sequence"/>
</dbReference>
<keyword evidence="3" id="KW-0963">Cytoplasm</keyword>
<feature type="region of interest" description="Disordered" evidence="7">
    <location>
        <begin position="690"/>
        <end position="711"/>
    </location>
</feature>
<dbReference type="SUPFAM" id="SSF50978">
    <property type="entry name" value="WD40 repeat-like"/>
    <property type="match status" value="1"/>
</dbReference>
<dbReference type="Pfam" id="PF01167">
    <property type="entry name" value="Tub"/>
    <property type="match status" value="1"/>
</dbReference>
<evidence type="ECO:0000256" key="6">
    <source>
        <dbReference type="PROSITE-ProRule" id="PRU00221"/>
    </source>
</evidence>
<dbReference type="InterPro" id="IPR025659">
    <property type="entry name" value="Tubby-like_C"/>
</dbReference>
<reference evidence="9" key="1">
    <citation type="submission" date="2022-03" db="EMBL/GenBank/DDBJ databases">
        <authorList>
            <person name="Martin C."/>
        </authorList>
    </citation>
    <scope>NUCLEOTIDE SEQUENCE</scope>
</reference>
<sequence>MHVHFEENHVTRCECVIQSLSWMGKVPDNPPESDGWKLNRAHYYQEGWISTGNIKGTVGVTYTSCKYRQQSELPTRTNFNLRGHRSEVVIVRWNEPYQKLATCDANGIIYVWIKHEGRWSIELVNDRNIQVMDFSWSHDGRMALICYRDGFVLVGSVAGQRYWSTTLTLDNSIITCGLWMPDDQKVLFGTNDGQIVTMNSNGGMISQVTIQEGAEITAMAWSCEKFNMEEPNDETDDTASQDEDRVNLLAICFKYGAIYLTTSVDDVCPKIIYTGLTGLKMEWSNDGEVLCVGGFVRQPNLECKNRVDFYTREGSLRFSIDIHTQTKPLTAVTWGHNDKRLFIAVGCYIFIAWVNKHVSSLQYLCRRNIQKQLRVCTAIQKLPLPTKLKSQVAMMFMPTIKGCTPDAYKLREFVSQPPNGGERLYCTMLRHGDENSGYYTLYLEFLGGLIPLLKGKRASKLKPEFVIFDPKIRLGKDSEENSSTSEASSGSDSDNDIQTDGCGSPRMKRKMRQKPRKISRVEGRDQKRPIDEILYDDNLPENSRLVSVTSNIWGTKFKIYGTNPAVPDEMGSITYKTSLLHLQPRQMTVIINDTHPRNSPIDGSAGCSEDEESNGNSESSFTNSTHCGIDVSEISHITAQSPKHFLTEPLDGTIVLENTVKGPSFSRTDPNADYYIMDKNFGEGPIVMKSPMGSSKGSSSPESTNSNGFHLENNSDLLLKETHLEQRTANDKVQLRQIYATQGAIPKSLAAQRTKKVGSGCGDKPSEKKDGVLNQGYISIIGGSIVDGEVPRWANRASSELKYIDDEMDDITLDVVKDTDPLKSCHPRGLSSHGISVNSGAISPDSSPTTSLPDNQKRLILAPTVKSKDQSAKKHSSSEADGIKDIDMEDAQFEISINTNLVANAIGTSNESSNFQNDHIGTKDDTKHLGFDITPKHCGRPRKLSGTGGTAFPESTSSEKDTVMNHGKQLNLDIPSGVPTNPCCNIPIQSRHSITSLDTDIIEEKISNKEFAGKIDRDSIHSSSLPNSPAHRPHIAKRVKSKHDIPLSKNKVRSPLFTRKMKNCKSGIDSSDDESVIVCDDVTTGRNYKNLETFQKSQLRQKLRKVKYVKGEVEKSRSDYGQKLAREFTMHNKAPLWNENSQVYQLDFGGRVTQESAKNFQIDLNGKQVMQFGRIDGNAYTLDFQHPFSALQAFSVALANVTQRLK</sequence>
<keyword evidence="5" id="KW-0677">Repeat</keyword>
<dbReference type="Pfam" id="PF24797">
    <property type="entry name" value="Beta-prop_WDR35_TULP_N"/>
    <property type="match status" value="1"/>
</dbReference>
<keyword evidence="4 6" id="KW-0853">WD repeat</keyword>
<feature type="compositionally biased region" description="Low complexity" evidence="7">
    <location>
        <begin position="481"/>
        <end position="492"/>
    </location>
</feature>
<feature type="compositionally biased region" description="Basic and acidic residues" evidence="7">
    <location>
        <begin position="920"/>
        <end position="930"/>
    </location>
</feature>
<dbReference type="SUPFAM" id="SSF158235">
    <property type="entry name" value="SOCS box-like"/>
    <property type="match status" value="1"/>
</dbReference>
<dbReference type="PANTHER" id="PTHR16517">
    <property type="entry name" value="TUBBY-RELATED"/>
    <property type="match status" value="1"/>
</dbReference>
<dbReference type="GO" id="GO:0005737">
    <property type="term" value="C:cytoplasm"/>
    <property type="evidence" value="ECO:0007669"/>
    <property type="project" value="UniProtKB-SubCell"/>
</dbReference>
<feature type="compositionally biased region" description="Low complexity" evidence="7">
    <location>
        <begin position="614"/>
        <end position="624"/>
    </location>
</feature>
<dbReference type="Gene3D" id="1.10.750.20">
    <property type="entry name" value="SOCS box"/>
    <property type="match status" value="1"/>
</dbReference>
<proteinExistence type="inferred from homology"/>
<dbReference type="PROSITE" id="PS50082">
    <property type="entry name" value="WD_REPEATS_2"/>
    <property type="match status" value="1"/>
</dbReference>
<dbReference type="OrthoDB" id="8775810at2759"/>
<dbReference type="InterPro" id="IPR000007">
    <property type="entry name" value="Tubby_C"/>
</dbReference>
<feature type="compositionally biased region" description="Low complexity" evidence="7">
    <location>
        <begin position="843"/>
        <end position="854"/>
    </location>
</feature>
<evidence type="ECO:0000256" key="5">
    <source>
        <dbReference type="ARBA" id="ARBA00022737"/>
    </source>
</evidence>
<comment type="similarity">
    <text evidence="2">Belongs to the TUB family.</text>
</comment>
<dbReference type="Pfam" id="PF07525">
    <property type="entry name" value="SOCS_box"/>
    <property type="match status" value="1"/>
</dbReference>
<dbReference type="InterPro" id="IPR001496">
    <property type="entry name" value="SOCS_box"/>
</dbReference>
<evidence type="ECO:0000256" key="4">
    <source>
        <dbReference type="ARBA" id="ARBA00022574"/>
    </source>
</evidence>
<feature type="repeat" description="WD" evidence="6">
    <location>
        <begin position="81"/>
        <end position="112"/>
    </location>
</feature>
<feature type="compositionally biased region" description="Basic and acidic residues" evidence="7">
    <location>
        <begin position="866"/>
        <end position="885"/>
    </location>
</feature>
<evidence type="ECO:0000256" key="7">
    <source>
        <dbReference type="SAM" id="MobiDB-lite"/>
    </source>
</evidence>
<dbReference type="EMBL" id="CAIIXF020000011">
    <property type="protein sequence ID" value="CAH1798615.1"/>
    <property type="molecule type" value="Genomic_DNA"/>
</dbReference>
<evidence type="ECO:0000256" key="3">
    <source>
        <dbReference type="ARBA" id="ARBA00022490"/>
    </source>
</evidence>
<feature type="region of interest" description="Disordered" evidence="7">
    <location>
        <begin position="825"/>
        <end position="885"/>
    </location>
</feature>
<protein>
    <recommendedName>
        <fullName evidence="8">SOCS box domain-containing protein</fullName>
    </recommendedName>
</protein>
<feature type="compositionally biased region" description="Basic residues" evidence="7">
    <location>
        <begin position="506"/>
        <end position="518"/>
    </location>
</feature>
<feature type="compositionally biased region" description="Low complexity" evidence="7">
    <location>
        <begin position="690"/>
        <end position="701"/>
    </location>
</feature>
<feature type="region of interest" description="Disordered" evidence="7">
    <location>
        <begin position="1015"/>
        <end position="1041"/>
    </location>
</feature>
<comment type="caution">
    <text evidence="9">The sequence shown here is derived from an EMBL/GenBank/DDBJ whole genome shotgun (WGS) entry which is preliminary data.</text>
</comment>
<dbReference type="SUPFAM" id="SSF54518">
    <property type="entry name" value="Tubby C-terminal domain-like"/>
    <property type="match status" value="1"/>
</dbReference>
<feature type="compositionally biased region" description="Polar residues" evidence="7">
    <location>
        <begin position="702"/>
        <end position="711"/>
    </location>
</feature>
<evidence type="ECO:0000313" key="10">
    <source>
        <dbReference type="Proteomes" id="UP000749559"/>
    </source>
</evidence>
<feature type="domain" description="SOCS box" evidence="8">
    <location>
        <begin position="360"/>
        <end position="398"/>
    </location>
</feature>
<dbReference type="GO" id="GO:0035556">
    <property type="term" value="P:intracellular signal transduction"/>
    <property type="evidence" value="ECO:0007669"/>
    <property type="project" value="InterPro"/>
</dbReference>
<evidence type="ECO:0000256" key="1">
    <source>
        <dbReference type="ARBA" id="ARBA00004496"/>
    </source>
</evidence>
<name>A0A8S4Q116_OWEFU</name>
<organism evidence="9 10">
    <name type="scientific">Owenia fusiformis</name>
    <name type="common">Polychaete worm</name>
    <dbReference type="NCBI Taxonomy" id="6347"/>
    <lineage>
        <taxon>Eukaryota</taxon>
        <taxon>Metazoa</taxon>
        <taxon>Spiralia</taxon>
        <taxon>Lophotrochozoa</taxon>
        <taxon>Annelida</taxon>
        <taxon>Polychaeta</taxon>
        <taxon>Sedentaria</taxon>
        <taxon>Canalipalpata</taxon>
        <taxon>Sabellida</taxon>
        <taxon>Oweniida</taxon>
        <taxon>Oweniidae</taxon>
        <taxon>Owenia</taxon>
    </lineage>
</organism>
<feature type="region of interest" description="Disordered" evidence="7">
    <location>
        <begin position="476"/>
        <end position="525"/>
    </location>
</feature>
<evidence type="ECO:0000256" key="2">
    <source>
        <dbReference type="ARBA" id="ARBA00007129"/>
    </source>
</evidence>
<dbReference type="PANTHER" id="PTHR16517:SF2">
    <property type="entry name" value="TUBBY-RELATED PROTEIN 4"/>
    <property type="match status" value="1"/>
</dbReference>
<dbReference type="InterPro" id="IPR036036">
    <property type="entry name" value="SOCS_box-like_dom_sf"/>
</dbReference>
<keyword evidence="10" id="KW-1185">Reference proteome</keyword>
<evidence type="ECO:0000259" key="8">
    <source>
        <dbReference type="PROSITE" id="PS50225"/>
    </source>
</evidence>
<dbReference type="Gene3D" id="2.130.10.10">
    <property type="entry name" value="YVTN repeat-like/Quinoprotein amine dehydrogenase"/>
    <property type="match status" value="1"/>
</dbReference>
<feature type="region of interest" description="Disordered" evidence="7">
    <location>
        <begin position="910"/>
        <end position="961"/>
    </location>
</feature>
<dbReference type="InterPro" id="IPR036322">
    <property type="entry name" value="WD40_repeat_dom_sf"/>
</dbReference>
<evidence type="ECO:0000313" key="9">
    <source>
        <dbReference type="EMBL" id="CAH1798615.1"/>
    </source>
</evidence>
<dbReference type="InterPro" id="IPR056159">
    <property type="entry name" value="Beta-prop_IFT121_TULP_N"/>
</dbReference>
<comment type="subcellular location">
    <subcellularLocation>
        <location evidence="1">Cytoplasm</location>
    </subcellularLocation>
</comment>